<dbReference type="PANTHER" id="PTHR33927">
    <property type="entry name" value="TRANSMEMBRANE PROTEIN"/>
    <property type="match status" value="1"/>
</dbReference>
<feature type="transmembrane region" description="Helical" evidence="2">
    <location>
        <begin position="179"/>
        <end position="199"/>
    </location>
</feature>
<evidence type="ECO:0000313" key="3">
    <source>
        <dbReference type="EMBL" id="KAF2279618.1"/>
    </source>
</evidence>
<reference evidence="3" key="1">
    <citation type="journal article" date="2020" name="Stud. Mycol.">
        <title>101 Dothideomycetes genomes: a test case for predicting lifestyles and emergence of pathogens.</title>
        <authorList>
            <person name="Haridas S."/>
            <person name="Albert R."/>
            <person name="Binder M."/>
            <person name="Bloem J."/>
            <person name="Labutti K."/>
            <person name="Salamov A."/>
            <person name="Andreopoulos B."/>
            <person name="Baker S."/>
            <person name="Barry K."/>
            <person name="Bills G."/>
            <person name="Bluhm B."/>
            <person name="Cannon C."/>
            <person name="Castanera R."/>
            <person name="Culley D."/>
            <person name="Daum C."/>
            <person name="Ezra D."/>
            <person name="Gonzalez J."/>
            <person name="Henrissat B."/>
            <person name="Kuo A."/>
            <person name="Liang C."/>
            <person name="Lipzen A."/>
            <person name="Lutzoni F."/>
            <person name="Magnuson J."/>
            <person name="Mondo S."/>
            <person name="Nolan M."/>
            <person name="Ohm R."/>
            <person name="Pangilinan J."/>
            <person name="Park H.-J."/>
            <person name="Ramirez L."/>
            <person name="Alfaro M."/>
            <person name="Sun H."/>
            <person name="Tritt A."/>
            <person name="Yoshinaga Y."/>
            <person name="Zwiers L.-H."/>
            <person name="Turgeon B."/>
            <person name="Goodwin S."/>
            <person name="Spatafora J."/>
            <person name="Crous P."/>
            <person name="Grigoriev I."/>
        </authorList>
    </citation>
    <scope>NUCLEOTIDE SEQUENCE</scope>
    <source>
        <strain evidence="3">CBS 379.55</strain>
    </source>
</reference>
<organism evidence="3 4">
    <name type="scientific">Westerdykella ornata</name>
    <dbReference type="NCBI Taxonomy" id="318751"/>
    <lineage>
        <taxon>Eukaryota</taxon>
        <taxon>Fungi</taxon>
        <taxon>Dikarya</taxon>
        <taxon>Ascomycota</taxon>
        <taxon>Pezizomycotina</taxon>
        <taxon>Dothideomycetes</taxon>
        <taxon>Pleosporomycetidae</taxon>
        <taxon>Pleosporales</taxon>
        <taxon>Sporormiaceae</taxon>
        <taxon>Westerdykella</taxon>
    </lineage>
</organism>
<dbReference type="InterPro" id="IPR052979">
    <property type="entry name" value="Adenylate-forming_domain"/>
</dbReference>
<protein>
    <recommendedName>
        <fullName evidence="5">FAD-binding FR-type domain-containing protein</fullName>
    </recommendedName>
</protein>
<gene>
    <name evidence="3" type="ORF">EI97DRAFT_181710</name>
</gene>
<keyword evidence="2" id="KW-1133">Transmembrane helix</keyword>
<keyword evidence="4" id="KW-1185">Reference proteome</keyword>
<dbReference type="GeneID" id="54546692"/>
<keyword evidence="2" id="KW-0812">Transmembrane</keyword>
<feature type="transmembrane region" description="Helical" evidence="2">
    <location>
        <begin position="297"/>
        <end position="315"/>
    </location>
</feature>
<dbReference type="EMBL" id="ML986486">
    <property type="protein sequence ID" value="KAF2279618.1"/>
    <property type="molecule type" value="Genomic_DNA"/>
</dbReference>
<evidence type="ECO:0008006" key="5">
    <source>
        <dbReference type="Google" id="ProtNLM"/>
    </source>
</evidence>
<dbReference type="OrthoDB" id="3142841at2759"/>
<sequence length="545" mass="59868">MSRTTLPKASPESEVSTWISFESGSCAERGNAYALQELASLHIRPSRRPQAEDGPLRPASDGSQCSQNTETRRGSKALETSTLKHPSKLRRRCIWFDTYNVLMVIVLVVNAAALLAFAIRNRDGPSRALALRGTLTAVSVNIFFALLIRQEIVLNLFYDILSRVPPTAPFLLRKHLANFHHFGGMHAACAVSALVWYIVYLCLQTQSLLASITTRRTPLRIVDISASYIVLVLLIATILTSLPQVRRTHHDVFERVHRFAGWATVLALWLHTIVVAADPDSDSPPSASASATARNPSLYLLALITILLILPWLRIRKVPVTPHTMSGREIRLSFPYNDMPSTSTMRFSLSPLTEWHAFTTIPGDPTSTSTTNSNNDASKESSILVAAQGDWTRSLLASPPTHVWLRDPPTRNFLSAVYMFDSVLLVATGAGIGPVVSLLATLPSSPPASASAAHQNAAGIANAPAPRAENRHCITFGSSARRHTPRLVKVLWIASHPHATYYSFIIHAIRRVDPDALILDSREGRPEIEDVVGRVVRREGIEGRV</sequence>
<evidence type="ECO:0000256" key="1">
    <source>
        <dbReference type="SAM" id="MobiDB-lite"/>
    </source>
</evidence>
<feature type="transmembrane region" description="Helical" evidence="2">
    <location>
        <begin position="98"/>
        <end position="119"/>
    </location>
</feature>
<dbReference type="PANTHER" id="PTHR33927:SF5">
    <property type="entry name" value="ENZYME, PUTATIVE (AFU_ORTHOLOGUE AFUA_8G01222)-RELATED"/>
    <property type="match status" value="1"/>
</dbReference>
<dbReference type="AlphaFoldDB" id="A0A6A6JUX3"/>
<feature type="transmembrane region" description="Helical" evidence="2">
    <location>
        <begin position="416"/>
        <end position="440"/>
    </location>
</feature>
<dbReference type="Proteomes" id="UP000800097">
    <property type="component" value="Unassembled WGS sequence"/>
</dbReference>
<feature type="transmembrane region" description="Helical" evidence="2">
    <location>
        <begin position="259"/>
        <end position="277"/>
    </location>
</feature>
<keyword evidence="2" id="KW-0472">Membrane</keyword>
<feature type="transmembrane region" description="Helical" evidence="2">
    <location>
        <begin position="219"/>
        <end position="239"/>
    </location>
</feature>
<name>A0A6A6JUX3_WESOR</name>
<proteinExistence type="predicted"/>
<feature type="region of interest" description="Disordered" evidence="1">
    <location>
        <begin position="45"/>
        <end position="81"/>
    </location>
</feature>
<evidence type="ECO:0000313" key="4">
    <source>
        <dbReference type="Proteomes" id="UP000800097"/>
    </source>
</evidence>
<evidence type="ECO:0000256" key="2">
    <source>
        <dbReference type="SAM" id="Phobius"/>
    </source>
</evidence>
<accession>A0A6A6JUX3</accession>
<dbReference type="RefSeq" id="XP_033657157.1">
    <property type="nucleotide sequence ID" value="XM_033793517.1"/>
</dbReference>